<evidence type="ECO:0000256" key="3">
    <source>
        <dbReference type="SAM" id="SignalP"/>
    </source>
</evidence>
<dbReference type="OrthoDB" id="10071013at2759"/>
<keyword evidence="3" id="KW-0732">Signal</keyword>
<feature type="compositionally biased region" description="Polar residues" evidence="1">
    <location>
        <begin position="48"/>
        <end position="77"/>
    </location>
</feature>
<evidence type="ECO:0000256" key="1">
    <source>
        <dbReference type="SAM" id="MobiDB-lite"/>
    </source>
</evidence>
<dbReference type="EMBL" id="GAKP01009055">
    <property type="protein sequence ID" value="JAC49897.1"/>
    <property type="molecule type" value="Transcribed_RNA"/>
</dbReference>
<evidence type="ECO:0000256" key="2">
    <source>
        <dbReference type="SAM" id="Phobius"/>
    </source>
</evidence>
<keyword evidence="2" id="KW-0812">Transmembrane</keyword>
<name>A0A034W6G0_BACDO</name>
<sequence>MEKGTILLLIGCLQILHCLILVNSENGIATSSEQNALTNNTAKNNAESLPQLLNTTGSNAKTRNVKPTGTENNTKSANVPIDRNNNKTEALGKNDVATINSENKEDSPQNSTIDLGIITVNATEKILKDKLKTTILKPGVQNENNTQSSNKTTEIKYVTKPTPTTASTKGKTVSSNTTATTTTKATTTTTTTTTPKPKKPSITFGLGDFPILPGESNVINAMVASSSKLPVANDPVVPPNVQPSQELNNGFNYYSSRDYIVPIMTVLFTIPLAIGVVITTYRRFRDCWSTRHYRRMDFLVDGMYND</sequence>
<organism evidence="4">
    <name type="scientific">Bactrocera dorsalis</name>
    <name type="common">Oriental fruit fly</name>
    <name type="synonym">Dacus dorsalis</name>
    <dbReference type="NCBI Taxonomy" id="27457"/>
    <lineage>
        <taxon>Eukaryota</taxon>
        <taxon>Metazoa</taxon>
        <taxon>Ecdysozoa</taxon>
        <taxon>Arthropoda</taxon>
        <taxon>Hexapoda</taxon>
        <taxon>Insecta</taxon>
        <taxon>Pterygota</taxon>
        <taxon>Neoptera</taxon>
        <taxon>Endopterygota</taxon>
        <taxon>Diptera</taxon>
        <taxon>Brachycera</taxon>
        <taxon>Muscomorpha</taxon>
        <taxon>Tephritoidea</taxon>
        <taxon>Tephritidae</taxon>
        <taxon>Bactrocera</taxon>
        <taxon>Bactrocera</taxon>
    </lineage>
</organism>
<reference evidence="4" key="1">
    <citation type="journal article" date="2014" name="BMC Genomics">
        <title>Characterizing the developmental transcriptome of the oriental fruit fly, Bactrocera dorsalis (Diptera: Tephritidae) through comparative genomic analysis with Drosophila melanogaster utilizing modENCODE datasets.</title>
        <authorList>
            <person name="Geib S.M."/>
            <person name="Calla B."/>
            <person name="Hall B."/>
            <person name="Hou S."/>
            <person name="Manoukis N.C."/>
        </authorList>
    </citation>
    <scope>NUCLEOTIDE SEQUENCE</scope>
    <source>
        <strain evidence="4">Punador</strain>
    </source>
</reference>
<feature type="compositionally biased region" description="Polar residues" evidence="1">
    <location>
        <begin position="161"/>
        <end position="176"/>
    </location>
</feature>
<feature type="chain" id="PRO_5044537497" evidence="3">
    <location>
        <begin position="25"/>
        <end position="306"/>
    </location>
</feature>
<protein>
    <submittedName>
        <fullName evidence="4">Uncharacterized protein</fullName>
    </submittedName>
</protein>
<feature type="region of interest" description="Disordered" evidence="1">
    <location>
        <begin position="161"/>
        <end position="199"/>
    </location>
</feature>
<feature type="compositionally biased region" description="Low complexity" evidence="1">
    <location>
        <begin position="177"/>
        <end position="195"/>
    </location>
</feature>
<feature type="region of interest" description="Disordered" evidence="1">
    <location>
        <begin position="48"/>
        <end position="109"/>
    </location>
</feature>
<keyword evidence="2" id="KW-1133">Transmembrane helix</keyword>
<accession>A0A034W6G0</accession>
<proteinExistence type="predicted"/>
<keyword evidence="2" id="KW-0472">Membrane</keyword>
<dbReference type="AlphaFoldDB" id="A0A034W6G0"/>
<evidence type="ECO:0000313" key="4">
    <source>
        <dbReference type="EMBL" id="JAC49897.1"/>
    </source>
</evidence>
<feature type="transmembrane region" description="Helical" evidence="2">
    <location>
        <begin position="259"/>
        <end position="281"/>
    </location>
</feature>
<feature type="signal peptide" evidence="3">
    <location>
        <begin position="1"/>
        <end position="24"/>
    </location>
</feature>